<name>A0A5S9Q416_9GAMM</name>
<dbReference type="Gene3D" id="3.40.5.80">
    <property type="match status" value="1"/>
</dbReference>
<dbReference type="AlphaFoldDB" id="A0A5S9Q416"/>
<dbReference type="EMBL" id="CACSII010000016">
    <property type="protein sequence ID" value="CAA0111721.1"/>
    <property type="molecule type" value="Genomic_DNA"/>
</dbReference>
<organism evidence="2 3">
    <name type="scientific">BD1-7 clade bacterium</name>
    <dbReference type="NCBI Taxonomy" id="2029982"/>
    <lineage>
        <taxon>Bacteria</taxon>
        <taxon>Pseudomonadati</taxon>
        <taxon>Pseudomonadota</taxon>
        <taxon>Gammaproteobacteria</taxon>
        <taxon>Cellvibrionales</taxon>
        <taxon>Spongiibacteraceae</taxon>
        <taxon>BD1-7 clade</taxon>
    </lineage>
</organism>
<evidence type="ECO:0000313" key="3">
    <source>
        <dbReference type="Proteomes" id="UP000434580"/>
    </source>
</evidence>
<dbReference type="InterPro" id="IPR041227">
    <property type="entry name" value="FluMu_N"/>
</dbReference>
<dbReference type="Pfam" id="PF17891">
    <property type="entry name" value="FluMu_N"/>
    <property type="match status" value="1"/>
</dbReference>
<evidence type="ECO:0000313" key="2">
    <source>
        <dbReference type="EMBL" id="CAA0111721.1"/>
    </source>
</evidence>
<proteinExistence type="predicted"/>
<dbReference type="SUPFAM" id="SSF160059">
    <property type="entry name" value="PriA/YqbF domain"/>
    <property type="match status" value="1"/>
</dbReference>
<reference evidence="2 3" key="1">
    <citation type="submission" date="2019-11" db="EMBL/GenBank/DDBJ databases">
        <authorList>
            <person name="Holert J."/>
        </authorList>
    </citation>
    <scope>NUCLEOTIDE SEQUENCE [LARGE SCALE GENOMIC DNA]</scope>
    <source>
        <strain evidence="2">BC5_2</strain>
    </source>
</reference>
<feature type="domain" description="Mu-like prophage FluMu N-terminal" evidence="1">
    <location>
        <begin position="20"/>
        <end position="56"/>
    </location>
</feature>
<evidence type="ECO:0000259" key="1">
    <source>
        <dbReference type="Pfam" id="PF17891"/>
    </source>
</evidence>
<protein>
    <recommendedName>
        <fullName evidence="1">Mu-like prophage FluMu N-terminal domain-containing protein</fullName>
    </recommendedName>
</protein>
<accession>A0A5S9Q416</accession>
<sequence length="63" mass="6926">MTTAKKKPQTVFIRSRGPKFRRAGISFTQEAIEVDVAELTDAQRQALQGESQLVITDSSDTAT</sequence>
<gene>
    <name evidence="2" type="ORF">DPBNPPHM_01516</name>
</gene>
<dbReference type="Proteomes" id="UP000434580">
    <property type="component" value="Unassembled WGS sequence"/>
</dbReference>